<organism evidence="7 8">
    <name type="scientific">Sciurus vulgaris</name>
    <name type="common">Eurasian red squirrel</name>
    <dbReference type="NCBI Taxonomy" id="55149"/>
    <lineage>
        <taxon>Eukaryota</taxon>
        <taxon>Metazoa</taxon>
        <taxon>Chordata</taxon>
        <taxon>Craniata</taxon>
        <taxon>Vertebrata</taxon>
        <taxon>Euteleostomi</taxon>
        <taxon>Mammalia</taxon>
        <taxon>Eutheria</taxon>
        <taxon>Euarchontoglires</taxon>
        <taxon>Glires</taxon>
        <taxon>Rodentia</taxon>
        <taxon>Sciuromorpha</taxon>
        <taxon>Sciuridae</taxon>
        <taxon>Sciurinae</taxon>
        <taxon>Sciurini</taxon>
        <taxon>Sciurus</taxon>
    </lineage>
</organism>
<dbReference type="PANTHER" id="PTHR35540">
    <property type="entry name" value="IZUMO SPERM-EGG FUSION PROTEIN 1"/>
    <property type="match status" value="1"/>
</dbReference>
<evidence type="ECO:0000256" key="3">
    <source>
        <dbReference type="SAM" id="MobiDB-lite"/>
    </source>
</evidence>
<dbReference type="Ensembl" id="ENSSVLT00005028610.1">
    <property type="protein sequence ID" value="ENSSVLP00005025736.1"/>
    <property type="gene ID" value="ENSSVLG00005020252.1"/>
</dbReference>
<dbReference type="GO" id="GO:0007342">
    <property type="term" value="P:fusion of sperm to egg plasma membrane involved in single fertilization"/>
    <property type="evidence" value="ECO:0007669"/>
    <property type="project" value="InterPro"/>
</dbReference>
<feature type="transmembrane region" description="Helical" evidence="4">
    <location>
        <begin position="315"/>
        <end position="332"/>
    </location>
</feature>
<evidence type="ECO:0000256" key="1">
    <source>
        <dbReference type="ARBA" id="ARBA00009633"/>
    </source>
</evidence>
<dbReference type="Proteomes" id="UP000694564">
    <property type="component" value="Chromosome 17"/>
</dbReference>
<dbReference type="Pfam" id="PF16706">
    <property type="entry name" value="Izumo-Ig"/>
    <property type="match status" value="1"/>
</dbReference>
<dbReference type="GO" id="GO:0086080">
    <property type="term" value="F:protein binding involved in heterotypic cell-cell adhesion"/>
    <property type="evidence" value="ECO:0007669"/>
    <property type="project" value="TreeGrafter"/>
</dbReference>
<dbReference type="PANTHER" id="PTHR35540:SF1">
    <property type="entry name" value="IZUMO SPERM-EGG FUSION PROTEIN 1"/>
    <property type="match status" value="1"/>
</dbReference>
<proteinExistence type="inferred from homology"/>
<evidence type="ECO:0000256" key="5">
    <source>
        <dbReference type="SAM" id="SignalP"/>
    </source>
</evidence>
<name>A0A8D2DIW6_SCIVU</name>
<accession>A0A8D2DIW6</accession>
<feature type="compositionally biased region" description="Basic and acidic residues" evidence="3">
    <location>
        <begin position="269"/>
        <end position="283"/>
    </location>
</feature>
<reference evidence="7" key="1">
    <citation type="submission" date="2025-08" db="UniProtKB">
        <authorList>
            <consortium name="Ensembl"/>
        </authorList>
    </citation>
    <scope>IDENTIFICATION</scope>
</reference>
<sequence>WDPDALASMGWCFALPLAALACCLLPAGCCVTCVPSVMAAVKSLEKDYLPGHLEAKQHEKVMDMVHNTLKDFQDQPFIQGSYVGIIGEGRAERAHSSLVLPKGFVSRISRSLVVKGEFVTELNSTLIKEKEAFAQHAGHFQKEGVMFQSLIWCQHCEKKVHTCRKPINCGEHHVETHESEDMILDCLLDWHRISEGLTDYKFYRVWANHSETLLYKGKEPVLTKQGVTEADEGKYRCELDTVMSGPSTIISYHVTVLPPNIHEAKHAEHLEREHEETPFDVHSESPTSESAASAHLEPITSLQPSQAQSMLQGRLFGLLICFFILLVAALLLR</sequence>
<keyword evidence="4" id="KW-0472">Membrane</keyword>
<comment type="similarity">
    <text evidence="1">Belongs to the Izumo family.</text>
</comment>
<dbReference type="InterPro" id="IPR029389">
    <property type="entry name" value="IZUMO"/>
</dbReference>
<dbReference type="GO" id="GO:0035036">
    <property type="term" value="P:sperm-egg recognition"/>
    <property type="evidence" value="ECO:0007669"/>
    <property type="project" value="InterPro"/>
</dbReference>
<keyword evidence="2 5" id="KW-0732">Signal</keyword>
<reference evidence="7" key="2">
    <citation type="submission" date="2025-09" db="UniProtKB">
        <authorList>
            <consortium name="Ensembl"/>
        </authorList>
    </citation>
    <scope>IDENTIFICATION</scope>
</reference>
<dbReference type="GO" id="GO:0005102">
    <property type="term" value="F:signaling receptor binding"/>
    <property type="evidence" value="ECO:0007669"/>
    <property type="project" value="InterPro"/>
</dbReference>
<feature type="chain" id="PRO_5034338398" description="Izumo protein immunoglobulin domain-containing protein" evidence="5">
    <location>
        <begin position="30"/>
        <end position="333"/>
    </location>
</feature>
<dbReference type="InterPro" id="IPR032700">
    <property type="entry name" value="IZUMO1"/>
</dbReference>
<dbReference type="InterPro" id="IPR032699">
    <property type="entry name" value="Izumo-Ig"/>
</dbReference>
<evidence type="ECO:0000256" key="4">
    <source>
        <dbReference type="SAM" id="Phobius"/>
    </source>
</evidence>
<dbReference type="InterPro" id="IPR036179">
    <property type="entry name" value="Ig-like_dom_sf"/>
</dbReference>
<dbReference type="GO" id="GO:0002080">
    <property type="term" value="C:acrosomal membrane"/>
    <property type="evidence" value="ECO:0007669"/>
    <property type="project" value="TreeGrafter"/>
</dbReference>
<feature type="domain" description="Izumo protein immunoglobulin" evidence="6">
    <location>
        <begin position="173"/>
        <end position="258"/>
    </location>
</feature>
<feature type="signal peptide" evidence="5">
    <location>
        <begin position="1"/>
        <end position="29"/>
    </location>
</feature>
<protein>
    <recommendedName>
        <fullName evidence="6">Izumo protein immunoglobulin domain-containing protein</fullName>
    </recommendedName>
</protein>
<dbReference type="AlphaFoldDB" id="A0A8D2DIW6"/>
<dbReference type="SUPFAM" id="SSF48726">
    <property type="entry name" value="Immunoglobulin"/>
    <property type="match status" value="1"/>
</dbReference>
<evidence type="ECO:0000313" key="7">
    <source>
        <dbReference type="Ensembl" id="ENSSVLP00005025736.1"/>
    </source>
</evidence>
<dbReference type="GeneTree" id="ENSGT00390000015014"/>
<evidence type="ECO:0000313" key="8">
    <source>
        <dbReference type="Proteomes" id="UP000694564"/>
    </source>
</evidence>
<dbReference type="Pfam" id="PF15005">
    <property type="entry name" value="IZUMO"/>
    <property type="match status" value="1"/>
</dbReference>
<keyword evidence="8" id="KW-1185">Reference proteome</keyword>
<dbReference type="GO" id="GO:0005886">
    <property type="term" value="C:plasma membrane"/>
    <property type="evidence" value="ECO:0007669"/>
    <property type="project" value="TreeGrafter"/>
</dbReference>
<feature type="region of interest" description="Disordered" evidence="3">
    <location>
        <begin position="269"/>
        <end position="297"/>
    </location>
</feature>
<keyword evidence="4" id="KW-0812">Transmembrane</keyword>
<keyword evidence="4" id="KW-1133">Transmembrane helix</keyword>
<feature type="compositionally biased region" description="Low complexity" evidence="3">
    <location>
        <begin position="284"/>
        <end position="294"/>
    </location>
</feature>
<evidence type="ECO:0000256" key="2">
    <source>
        <dbReference type="ARBA" id="ARBA00022729"/>
    </source>
</evidence>
<evidence type="ECO:0000259" key="6">
    <source>
        <dbReference type="Pfam" id="PF16706"/>
    </source>
</evidence>